<evidence type="ECO:0000256" key="11">
    <source>
        <dbReference type="ARBA" id="ARBA00022842"/>
    </source>
</evidence>
<evidence type="ECO:0000256" key="14">
    <source>
        <dbReference type="ARBA" id="ARBA00023136"/>
    </source>
</evidence>
<dbReference type="InterPro" id="IPR044492">
    <property type="entry name" value="P_typ_ATPase_HD_dom"/>
</dbReference>
<dbReference type="OrthoDB" id="48943at2759"/>
<feature type="transmembrane region" description="Helical" evidence="21">
    <location>
        <begin position="968"/>
        <end position="987"/>
    </location>
</feature>
<comment type="catalytic activity">
    <reaction evidence="15">
        <text>putrescine(out) + ATP + H2O = putrescine(in) + ADP + phosphate + H(+)</text>
        <dbReference type="Rhea" id="RHEA:29995"/>
        <dbReference type="ChEBI" id="CHEBI:15377"/>
        <dbReference type="ChEBI" id="CHEBI:15378"/>
        <dbReference type="ChEBI" id="CHEBI:30616"/>
        <dbReference type="ChEBI" id="CHEBI:43474"/>
        <dbReference type="ChEBI" id="CHEBI:326268"/>
        <dbReference type="ChEBI" id="CHEBI:456216"/>
        <dbReference type="EC" id="7.6.2.16"/>
    </reaction>
    <physiologicalReaction direction="left-to-right" evidence="15">
        <dbReference type="Rhea" id="RHEA:29996"/>
    </physiologicalReaction>
</comment>
<feature type="domain" description="P5B-type ATPase N-terminal" evidence="24">
    <location>
        <begin position="12"/>
        <end position="151"/>
    </location>
</feature>
<feature type="transmembrane region" description="Helical" evidence="21">
    <location>
        <begin position="1116"/>
        <end position="1138"/>
    </location>
</feature>
<evidence type="ECO:0000256" key="2">
    <source>
        <dbReference type="ARBA" id="ARBA00004195"/>
    </source>
</evidence>
<keyword evidence="14 21" id="KW-0472">Membrane</keyword>
<keyword evidence="25" id="KW-1185">Reference proteome</keyword>
<dbReference type="GO" id="GO:0005524">
    <property type="term" value="F:ATP binding"/>
    <property type="evidence" value="ECO:0007669"/>
    <property type="project" value="UniProtKB-KW"/>
</dbReference>
<feature type="transmembrane region" description="Helical" evidence="21">
    <location>
        <begin position="233"/>
        <end position="254"/>
    </location>
</feature>
<dbReference type="RefSeq" id="XP_033780182.1">
    <property type="nucleotide sequence ID" value="XM_033924291.1"/>
</dbReference>
<evidence type="ECO:0000256" key="4">
    <source>
        <dbReference type="ARBA" id="ARBA00006000"/>
    </source>
</evidence>
<evidence type="ECO:0000256" key="16">
    <source>
        <dbReference type="ARBA" id="ARBA00053935"/>
    </source>
</evidence>
<evidence type="ECO:0000256" key="20">
    <source>
        <dbReference type="SAM" id="MobiDB-lite"/>
    </source>
</evidence>
<dbReference type="FunFam" id="1.20.1110.10:FF:000026">
    <property type="entry name" value="Cation-transporting ATPase"/>
    <property type="match status" value="1"/>
</dbReference>
<feature type="transmembrane region" description="Helical" evidence="21">
    <location>
        <begin position="451"/>
        <end position="471"/>
    </location>
</feature>
<evidence type="ECO:0000256" key="10">
    <source>
        <dbReference type="ARBA" id="ARBA00022840"/>
    </source>
</evidence>
<dbReference type="NCBIfam" id="TIGR01494">
    <property type="entry name" value="ATPase_P-type"/>
    <property type="match status" value="1"/>
</dbReference>
<evidence type="ECO:0000256" key="3">
    <source>
        <dbReference type="ARBA" id="ARBA00004520"/>
    </source>
</evidence>
<feature type="transmembrane region" description="Helical" evidence="21">
    <location>
        <begin position="1170"/>
        <end position="1192"/>
    </location>
</feature>
<evidence type="ECO:0000256" key="13">
    <source>
        <dbReference type="ARBA" id="ARBA00022989"/>
    </source>
</evidence>
<evidence type="ECO:0000256" key="8">
    <source>
        <dbReference type="ARBA" id="ARBA00022741"/>
    </source>
</evidence>
<dbReference type="Pfam" id="PF00690">
    <property type="entry name" value="Cation_ATPase_N"/>
    <property type="match status" value="1"/>
</dbReference>
<evidence type="ECO:0000256" key="12">
    <source>
        <dbReference type="ARBA" id="ARBA00022967"/>
    </source>
</evidence>
<dbReference type="Gene3D" id="2.70.150.10">
    <property type="entry name" value="Calcium-transporting ATPase, cytoplasmic transduction domain A"/>
    <property type="match status" value="1"/>
</dbReference>
<feature type="transmembrane region" description="Helical" evidence="21">
    <location>
        <begin position="412"/>
        <end position="431"/>
    </location>
</feature>
<evidence type="ECO:0000259" key="22">
    <source>
        <dbReference type="Pfam" id="PF00122"/>
    </source>
</evidence>
<evidence type="ECO:0000256" key="5">
    <source>
        <dbReference type="ARBA" id="ARBA00022553"/>
    </source>
</evidence>
<dbReference type="Gene3D" id="3.40.1110.10">
    <property type="entry name" value="Calcium-transporting ATPase, cytoplasmic domain N"/>
    <property type="match status" value="1"/>
</dbReference>
<dbReference type="InterPro" id="IPR023214">
    <property type="entry name" value="HAD_sf"/>
</dbReference>
<organism evidence="25 26">
    <name type="scientific">Geotrypetes seraphini</name>
    <name type="common">Gaboon caecilian</name>
    <name type="synonym">Caecilia seraphini</name>
    <dbReference type="NCBI Taxonomy" id="260995"/>
    <lineage>
        <taxon>Eukaryota</taxon>
        <taxon>Metazoa</taxon>
        <taxon>Chordata</taxon>
        <taxon>Craniata</taxon>
        <taxon>Vertebrata</taxon>
        <taxon>Euteleostomi</taxon>
        <taxon>Amphibia</taxon>
        <taxon>Gymnophiona</taxon>
        <taxon>Geotrypetes</taxon>
    </lineage>
</organism>
<dbReference type="InterPro" id="IPR023298">
    <property type="entry name" value="ATPase_P-typ_TM_dom_sf"/>
</dbReference>
<dbReference type="NCBIfam" id="TIGR01657">
    <property type="entry name" value="P-ATPase-V"/>
    <property type="match status" value="1"/>
</dbReference>
<dbReference type="SFLD" id="SFLDF00027">
    <property type="entry name" value="p-type_atpase"/>
    <property type="match status" value="1"/>
</dbReference>
<dbReference type="PRINTS" id="PR00119">
    <property type="entry name" value="CATATPASE"/>
</dbReference>
<dbReference type="Pfam" id="PF13246">
    <property type="entry name" value="Cation_ATPase"/>
    <property type="match status" value="1"/>
</dbReference>
<dbReference type="InterPro" id="IPR018303">
    <property type="entry name" value="ATPase_P-typ_P_site"/>
</dbReference>
<dbReference type="InterPro" id="IPR047821">
    <property type="entry name" value="P5B-type_ATPase"/>
</dbReference>
<feature type="transmembrane region" description="Helical" evidence="21">
    <location>
        <begin position="1008"/>
        <end position="1030"/>
    </location>
</feature>
<dbReference type="GO" id="GO:0046872">
    <property type="term" value="F:metal ion binding"/>
    <property type="evidence" value="ECO:0007669"/>
    <property type="project" value="UniProtKB-KW"/>
</dbReference>
<dbReference type="Pfam" id="PF12409">
    <property type="entry name" value="P5-ATPase"/>
    <property type="match status" value="1"/>
</dbReference>
<dbReference type="KEGG" id="gsh:117350195"/>
<comment type="function">
    <text evidence="16">ATP-driven pump involved in endocytosis-dependent polyamine transport. Uses ATP as an energy source to transfer polyamine precursor putrescine from the endosomal compartment to the cytosol.</text>
</comment>
<keyword evidence="5" id="KW-0597">Phosphoprotein</keyword>
<evidence type="ECO:0000256" key="9">
    <source>
        <dbReference type="ARBA" id="ARBA00022753"/>
    </source>
</evidence>
<dbReference type="SFLD" id="SFLDS00003">
    <property type="entry name" value="Haloacid_Dehalogenase"/>
    <property type="match status" value="1"/>
</dbReference>
<dbReference type="GO" id="GO:0015662">
    <property type="term" value="F:P-type ion transporter activity"/>
    <property type="evidence" value="ECO:0007669"/>
    <property type="project" value="InterPro"/>
</dbReference>
<dbReference type="EC" id="7.6.2.16" evidence="17"/>
<dbReference type="FunFam" id="1.20.1110.10:FF:000023">
    <property type="entry name" value="Cation-transporting ATPase"/>
    <property type="match status" value="1"/>
</dbReference>
<dbReference type="SFLD" id="SFLDG00002">
    <property type="entry name" value="C1.7:_P-type_atpase_like"/>
    <property type="match status" value="1"/>
</dbReference>
<name>A0A6P8NUX4_GEOSA</name>
<dbReference type="PROSITE" id="PS00154">
    <property type="entry name" value="ATPASE_E1_E2"/>
    <property type="match status" value="1"/>
</dbReference>
<dbReference type="PANTHER" id="PTHR45630">
    <property type="entry name" value="CATION-TRANSPORTING ATPASE-RELATED"/>
    <property type="match status" value="1"/>
</dbReference>
<dbReference type="PANTHER" id="PTHR45630:SF12">
    <property type="entry name" value="POLYAMINE-TRANSPORTING ATPASE 13A3"/>
    <property type="match status" value="1"/>
</dbReference>
<dbReference type="GO" id="GO:0019829">
    <property type="term" value="F:ATPase-coupled monoatomic cation transmembrane transporter activity"/>
    <property type="evidence" value="ECO:0007669"/>
    <property type="project" value="InterPro"/>
</dbReference>
<feature type="domain" description="P-type ATPase A" evidence="22">
    <location>
        <begin position="272"/>
        <end position="395"/>
    </location>
</feature>
<keyword evidence="10" id="KW-0067">ATP-binding</keyword>
<evidence type="ECO:0000256" key="17">
    <source>
        <dbReference type="ARBA" id="ARBA00066779"/>
    </source>
</evidence>
<reference evidence="26" key="1">
    <citation type="submission" date="2025-08" db="UniProtKB">
        <authorList>
            <consortium name="RefSeq"/>
        </authorList>
    </citation>
    <scope>IDENTIFICATION</scope>
</reference>
<evidence type="ECO:0000256" key="19">
    <source>
        <dbReference type="ARBA" id="ARBA00076813"/>
    </source>
</evidence>
<dbReference type="Gene3D" id="3.40.50.1000">
    <property type="entry name" value="HAD superfamily/HAD-like"/>
    <property type="match status" value="1"/>
</dbReference>
<evidence type="ECO:0000256" key="6">
    <source>
        <dbReference type="ARBA" id="ARBA00022692"/>
    </source>
</evidence>
<dbReference type="SUPFAM" id="SSF81660">
    <property type="entry name" value="Metal cation-transporting ATPase, ATP-binding domain N"/>
    <property type="match status" value="1"/>
</dbReference>
<dbReference type="InterPro" id="IPR001757">
    <property type="entry name" value="P_typ_ATPase"/>
</dbReference>
<dbReference type="InterPro" id="IPR006544">
    <property type="entry name" value="P-type_TPase_V"/>
</dbReference>
<dbReference type="Proteomes" id="UP000515159">
    <property type="component" value="Chromosome 16"/>
</dbReference>
<dbReference type="AlphaFoldDB" id="A0A6P8NUX4"/>
<evidence type="ECO:0000256" key="21">
    <source>
        <dbReference type="SAM" id="Phobius"/>
    </source>
</evidence>
<comment type="similarity">
    <text evidence="4">Belongs to the cation transport ATPase (P-type) (TC 3.A.3) family. Type V subfamily.</text>
</comment>
<dbReference type="SUPFAM" id="SSF81653">
    <property type="entry name" value="Calcium ATPase, transduction domain A"/>
    <property type="match status" value="1"/>
</dbReference>
<keyword evidence="13 21" id="KW-1133">Transmembrane helix</keyword>
<feature type="region of interest" description="Disordered" evidence="20">
    <location>
        <begin position="94"/>
        <end position="113"/>
    </location>
</feature>
<comment type="subcellular location">
    <subcellularLocation>
        <location evidence="3">Early endosome membrane</location>
        <topology evidence="3">Multi-pass membrane protein</topology>
    </subcellularLocation>
    <subcellularLocation>
        <location evidence="1">Late endosome membrane</location>
        <topology evidence="1">Multi-pass membrane protein</topology>
    </subcellularLocation>
    <subcellularLocation>
        <location evidence="2">Recycling endosome membrane</location>
        <topology evidence="2">Multi-pass membrane protein</topology>
    </subcellularLocation>
</comment>
<keyword evidence="6 21" id="KW-0812">Transmembrane</keyword>
<dbReference type="FunFam" id="3.40.1110.10:FF:000026">
    <property type="entry name" value="Cation-transporting ATPase"/>
    <property type="match status" value="1"/>
</dbReference>
<evidence type="ECO:0000313" key="26">
    <source>
        <dbReference type="RefSeq" id="XP_033780182.1"/>
    </source>
</evidence>
<evidence type="ECO:0000256" key="7">
    <source>
        <dbReference type="ARBA" id="ARBA00022723"/>
    </source>
</evidence>
<dbReference type="InterPro" id="IPR059000">
    <property type="entry name" value="ATPase_P-type_domA"/>
</dbReference>
<dbReference type="InterPro" id="IPR023299">
    <property type="entry name" value="ATPase_P-typ_cyto_dom_N"/>
</dbReference>
<dbReference type="GO" id="GO:0006874">
    <property type="term" value="P:intracellular calcium ion homeostasis"/>
    <property type="evidence" value="ECO:0007669"/>
    <property type="project" value="TreeGrafter"/>
</dbReference>
<feature type="transmembrane region" description="Helical" evidence="21">
    <location>
        <begin position="1086"/>
        <end position="1104"/>
    </location>
</feature>
<dbReference type="GO" id="GO:0031902">
    <property type="term" value="C:late endosome membrane"/>
    <property type="evidence" value="ECO:0007669"/>
    <property type="project" value="UniProtKB-SubCell"/>
</dbReference>
<sequence>MERSAKKYISSEEEELEVLGFQPCHWKLLLISLGTLCSFGFLLLFLYWFPEWSVKWTCYEVPLQDAWVLLLHATDEFHSWFRVRVRTLTAPGSDPLGFPEHGETRAPTDHTAPTPQMQTLEYKQGLPPTVGVLKQNKTRYFIHHNLKFLWDPRTHCFRRLTALEKDMPCSAIHHRHGAGLSRAAQEYRKLFYGANQIEVKVPSVPKLLIKEVLNPFYIFQIFSIILWSCDDYYYYASAIFLMSMISICASLYTIRKQFVVLHDMVAAHNVMRVTVCRGDHETEEIFSTDLVPGDVIIVPANGMLMPCDAVLISGTCIVNESMLTGESVPVTKTSLHCPMQAGNETPQEEIYSPEEHRRHTLFCGTAVIQTRYYSGETVSAVVVRTGFSTSKGQLVCSILYPKPMDFKLYRDAYRFLLCLVMLAGVGMLYAIITNAQQGETASHIVLETLDIITITVPPALPAAMTAGIVYAQHRLKKNGIFSISPQRINICGQINLVCFDKTGTLTEDGLDTWGFHLAQDGRFLVAQQDVRDSSLVRSHFVVAMASCHSLTTIDGKISGDPLDLKMFEATGWILEEPAVEETALHDQILPTVVRPADQIAEITSFEDMEMNEIMKVYEVGIITQFPFSSSLQRMSVVTRTLGQKRLEAYMKGAPETVAALCKRETVPENFTQVLETYTRQGLRVIAVAHRWLEPKLTWHRVQNINRDVIECNMEFLGLVMMQNKLKNETVPILRELHRACIRTLMVTGDNMLTAVAVARECGMIPPQGKVIITEALPPKNGQPATIHWQYADELPNSHVIPTHKEEVRVLLEKDEGLSVRRNVPETVYHFAMSGKSFSVISEHFPELLPKLLLCGTVYARMAPDQKTQLVEALQQVDYFVGMCGDGANDCGALKRAHAGISLSELEASVASPFTSKVANISCVPNLIREGRAALITSFCVFKFMALYSIIQYLSVLLLYSVMKNLGDMQYLFIDLVIIMSLAFTMSLNSSWKELVPQRPPTGLMSVQLLLSVLTQILLSLGFQVITLVLVQEQSWYKPWSPDTNACGPATNGSHESDWLALNGSAASNASAELESDADRVTSYENTSLFLVSSFQYLIVALVFTKGRPFRQPNHTNYFFMASMIGVLSVLLLVLLYPVPTLGNFFESFLSNEKDSTRAHLYHLVCIPYEFRLMLLALIAVNVLLSVVIENYLCDCDALWQRFCYTKQHYEYRKDATYPQLELDELAASYSWRLCCRRGAPPRATYKRLAQEILEDPDWPPKPQSRTKAKNPPLESST</sequence>
<dbReference type="SUPFAM" id="SSF56784">
    <property type="entry name" value="HAD-like"/>
    <property type="match status" value="1"/>
</dbReference>
<keyword evidence="12" id="KW-1278">Translocase</keyword>
<evidence type="ECO:0000259" key="23">
    <source>
        <dbReference type="Pfam" id="PF00690"/>
    </source>
</evidence>
<dbReference type="InterPro" id="IPR036412">
    <property type="entry name" value="HAD-like_sf"/>
</dbReference>
<keyword evidence="7" id="KW-0479">Metal-binding</keyword>
<dbReference type="FunFam" id="3.40.50.1000:FF:000045">
    <property type="entry name" value="Cation-transporting ATPase"/>
    <property type="match status" value="1"/>
</dbReference>
<dbReference type="InterPro" id="IPR008250">
    <property type="entry name" value="ATPase_P-typ_transduc_dom_A_sf"/>
</dbReference>
<keyword evidence="11" id="KW-0460">Magnesium</keyword>
<dbReference type="InterPro" id="IPR047819">
    <property type="entry name" value="P5A-ATPase_N"/>
</dbReference>
<dbReference type="InterPro" id="IPR004014">
    <property type="entry name" value="ATPase_P-typ_cation-transptr_N"/>
</dbReference>
<gene>
    <name evidence="26" type="primary">LOC117350195</name>
</gene>
<dbReference type="GO" id="GO:0015594">
    <property type="term" value="F:ABC-type putrescine transporter activity"/>
    <property type="evidence" value="ECO:0007669"/>
    <property type="project" value="UniProtKB-EC"/>
</dbReference>
<feature type="domain" description="Cation-transporting P-type ATPase N-terminal" evidence="23">
    <location>
        <begin position="178"/>
        <end position="227"/>
    </location>
</feature>
<feature type="transmembrane region" description="Helical" evidence="21">
    <location>
        <begin position="28"/>
        <end position="49"/>
    </location>
</feature>
<feature type="region of interest" description="Disordered" evidence="20">
    <location>
        <begin position="1253"/>
        <end position="1277"/>
    </location>
</feature>
<dbReference type="GO" id="GO:0055038">
    <property type="term" value="C:recycling endosome membrane"/>
    <property type="evidence" value="ECO:0007669"/>
    <property type="project" value="UniProtKB-SubCell"/>
</dbReference>
<dbReference type="Pfam" id="PF00122">
    <property type="entry name" value="E1-E2_ATPase"/>
    <property type="match status" value="1"/>
</dbReference>
<evidence type="ECO:0000256" key="1">
    <source>
        <dbReference type="ARBA" id="ARBA00004107"/>
    </source>
</evidence>
<dbReference type="GO" id="GO:0016887">
    <property type="term" value="F:ATP hydrolysis activity"/>
    <property type="evidence" value="ECO:0007669"/>
    <property type="project" value="InterPro"/>
</dbReference>
<feature type="transmembrane region" description="Helical" evidence="21">
    <location>
        <begin position="938"/>
        <end position="962"/>
    </location>
</feature>
<evidence type="ECO:0000256" key="18">
    <source>
        <dbReference type="ARBA" id="ARBA00074226"/>
    </source>
</evidence>
<dbReference type="FunFam" id="2.70.150.10:FF:000017">
    <property type="entry name" value="Cation-transporting ATPase"/>
    <property type="match status" value="1"/>
</dbReference>
<dbReference type="GO" id="GO:0031901">
    <property type="term" value="C:early endosome membrane"/>
    <property type="evidence" value="ECO:0007669"/>
    <property type="project" value="UniProtKB-SubCell"/>
</dbReference>
<dbReference type="CDD" id="cd07542">
    <property type="entry name" value="P-type_ATPase_cation"/>
    <property type="match status" value="1"/>
</dbReference>
<evidence type="ECO:0000313" key="25">
    <source>
        <dbReference type="Proteomes" id="UP000515159"/>
    </source>
</evidence>
<evidence type="ECO:0000259" key="24">
    <source>
        <dbReference type="Pfam" id="PF12409"/>
    </source>
</evidence>
<dbReference type="InParanoid" id="A0A6P8NUX4"/>
<proteinExistence type="inferred from homology"/>
<evidence type="ECO:0000256" key="15">
    <source>
        <dbReference type="ARBA" id="ARBA00051385"/>
    </source>
</evidence>
<keyword evidence="9" id="KW-0967">Endosome</keyword>
<keyword evidence="8" id="KW-0547">Nucleotide-binding</keyword>
<accession>A0A6P8NUX4</accession>
<dbReference type="GeneID" id="117350195"/>
<protein>
    <recommendedName>
        <fullName evidence="18">Polyamine-transporting ATPase 13A3</fullName>
        <ecNumber evidence="17">7.6.2.16</ecNumber>
    </recommendedName>
    <alternativeName>
        <fullName evidence="19">Putrescine transporting ATPase</fullName>
    </alternativeName>
</protein>
<dbReference type="SUPFAM" id="SSF81665">
    <property type="entry name" value="Calcium ATPase, transmembrane domain M"/>
    <property type="match status" value="1"/>
</dbReference>